<dbReference type="InterPro" id="IPR003749">
    <property type="entry name" value="ThiS/MoaD-like"/>
</dbReference>
<proteinExistence type="predicted"/>
<organism evidence="1 2">
    <name type="scientific">Candidatus Desulfovibrio kirbyi</name>
    <dbReference type="NCBI Taxonomy" id="2696086"/>
    <lineage>
        <taxon>Bacteria</taxon>
        <taxon>Pseudomonadati</taxon>
        <taxon>Thermodesulfobacteriota</taxon>
        <taxon>Desulfovibrionia</taxon>
        <taxon>Desulfovibrionales</taxon>
        <taxon>Desulfovibrionaceae</taxon>
        <taxon>Desulfovibrio</taxon>
    </lineage>
</organism>
<reference evidence="1 2" key="1">
    <citation type="journal article" date="2020" name="ISME J.">
        <title>Parallel Reductive Genome Evolution in Desulfovibrio Ectosymbionts Independently Acquired by Trichonympha Protists in the Termite Gut.</title>
        <authorList>
            <person name="Takeuchi M."/>
            <person name="Kuwahara H."/>
            <person name="Murakami T."/>
            <person name="Takahashi K."/>
            <person name="Kajitani R."/>
            <person name="Toyoda A."/>
            <person name="Itoh T."/>
            <person name="Ohkuma M."/>
            <person name="Hongoh Y."/>
        </authorList>
    </citation>
    <scope>NUCLEOTIDE SEQUENCE [LARGE SCALE GENOMIC DNA]</scope>
    <source>
        <strain evidence="1">ZnDsv-02</strain>
    </source>
</reference>
<dbReference type="EMBL" id="BLLL01000008">
    <property type="protein sequence ID" value="GFH63032.1"/>
    <property type="molecule type" value="Genomic_DNA"/>
</dbReference>
<dbReference type="InterPro" id="IPR012675">
    <property type="entry name" value="Beta-grasp_dom_sf"/>
</dbReference>
<dbReference type="Gene3D" id="3.10.20.30">
    <property type="match status" value="1"/>
</dbReference>
<dbReference type="InterPro" id="IPR016155">
    <property type="entry name" value="Mopterin_synth/thiamin_S_b"/>
</dbReference>
<gene>
    <name evidence="1" type="primary">thiS</name>
    <name evidence="1" type="ORF">ZNDK_0803</name>
</gene>
<dbReference type="AlphaFoldDB" id="A0A6L2R6F2"/>
<comment type="caution">
    <text evidence="1">The sequence shown here is derived from an EMBL/GenBank/DDBJ whole genome shotgun (WGS) entry which is preliminary data.</text>
</comment>
<accession>A0A6L2R6F2</accession>
<dbReference type="PANTHER" id="PTHR34472:SF1">
    <property type="entry name" value="SULFUR CARRIER PROTEIN THIS"/>
    <property type="match status" value="1"/>
</dbReference>
<dbReference type="NCBIfam" id="TIGR01683">
    <property type="entry name" value="thiS"/>
    <property type="match status" value="1"/>
</dbReference>
<dbReference type="PANTHER" id="PTHR34472">
    <property type="entry name" value="SULFUR CARRIER PROTEIN THIS"/>
    <property type="match status" value="1"/>
</dbReference>
<dbReference type="InterPro" id="IPR010035">
    <property type="entry name" value="Thi_S"/>
</dbReference>
<evidence type="ECO:0000313" key="1">
    <source>
        <dbReference type="EMBL" id="GFH63032.1"/>
    </source>
</evidence>
<sequence>MNVLINGKTEALPENTTLTALLTLYDRPVKTVVMERNGQIVPMRDFDKTVLSDGDQIEIVHFVGGG</sequence>
<evidence type="ECO:0000313" key="2">
    <source>
        <dbReference type="Proteomes" id="UP000505077"/>
    </source>
</evidence>
<protein>
    <submittedName>
        <fullName evidence="1">Sulfur carrier protein ThiS</fullName>
    </submittedName>
</protein>
<dbReference type="CDD" id="cd00565">
    <property type="entry name" value="Ubl_ThiS"/>
    <property type="match status" value="1"/>
</dbReference>
<dbReference type="Proteomes" id="UP000505077">
    <property type="component" value="Unassembled WGS sequence"/>
</dbReference>
<name>A0A6L2R6F2_9BACT</name>
<dbReference type="Pfam" id="PF02597">
    <property type="entry name" value="ThiS"/>
    <property type="match status" value="1"/>
</dbReference>
<dbReference type="SUPFAM" id="SSF54285">
    <property type="entry name" value="MoaD/ThiS"/>
    <property type="match status" value="1"/>
</dbReference>